<dbReference type="InterPro" id="IPR038564">
    <property type="entry name" value="Maf1_sf"/>
</dbReference>
<gene>
    <name evidence="2" type="ORF">AV274_5148</name>
</gene>
<dbReference type="PANTHER" id="PTHR22504">
    <property type="entry name" value="REPRESSOR OF RNA POLYMERASE III TRANSCRIPTION MAF1"/>
    <property type="match status" value="1"/>
</dbReference>
<keyword evidence="3" id="KW-1185">Reference proteome</keyword>
<dbReference type="GO" id="GO:0016480">
    <property type="term" value="P:negative regulation of transcription by RNA polymerase III"/>
    <property type="evidence" value="ECO:0007669"/>
    <property type="project" value="InterPro"/>
</dbReference>
<dbReference type="PANTHER" id="PTHR22504:SF0">
    <property type="entry name" value="REPRESSOR OF RNA POLYMERASE III TRANSCRIPTION MAF1 HOMOLOG"/>
    <property type="match status" value="1"/>
</dbReference>
<organism evidence="2 3">
    <name type="scientific">Blastocystis sp. subtype 1 (strain ATCC 50177 / NandII)</name>
    <dbReference type="NCBI Taxonomy" id="478820"/>
    <lineage>
        <taxon>Eukaryota</taxon>
        <taxon>Sar</taxon>
        <taxon>Stramenopiles</taxon>
        <taxon>Bigyra</taxon>
        <taxon>Opalozoa</taxon>
        <taxon>Opalinata</taxon>
        <taxon>Blastocystidae</taxon>
        <taxon>Blastocystis</taxon>
    </lineage>
</organism>
<protein>
    <recommendedName>
        <fullName evidence="4">Repressor of RNA polymerase III transcription</fullName>
    </recommendedName>
</protein>
<reference evidence="2 3" key="1">
    <citation type="submission" date="2016-05" db="EMBL/GenBank/DDBJ databases">
        <title>Nuclear genome of Blastocystis sp. subtype 1 NandII.</title>
        <authorList>
            <person name="Gentekaki E."/>
            <person name="Curtis B."/>
            <person name="Stairs C."/>
            <person name="Eme L."/>
            <person name="Herman E."/>
            <person name="Klimes V."/>
            <person name="Arias M.C."/>
            <person name="Elias M."/>
            <person name="Hilliou F."/>
            <person name="Klute M."/>
            <person name="Malik S.-B."/>
            <person name="Pightling A."/>
            <person name="Rachubinski R."/>
            <person name="Salas D."/>
            <person name="Schlacht A."/>
            <person name="Suga H."/>
            <person name="Archibald J."/>
            <person name="Ball S.G."/>
            <person name="Clark G."/>
            <person name="Dacks J."/>
            <person name="Van Der Giezen M."/>
            <person name="Tsaousis A."/>
            <person name="Roger A."/>
        </authorList>
    </citation>
    <scope>NUCLEOTIDE SEQUENCE [LARGE SCALE GENOMIC DNA]</scope>
    <source>
        <strain evidence="3">ATCC 50177 / NandII</strain>
    </source>
</reference>
<dbReference type="GO" id="GO:0000994">
    <property type="term" value="F:RNA polymerase III core binding"/>
    <property type="evidence" value="ECO:0007669"/>
    <property type="project" value="TreeGrafter"/>
</dbReference>
<evidence type="ECO:0000313" key="3">
    <source>
        <dbReference type="Proteomes" id="UP000078348"/>
    </source>
</evidence>
<comment type="caution">
    <text evidence="2">The sequence shown here is derived from an EMBL/GenBank/DDBJ whole genome shotgun (WGS) entry which is preliminary data.</text>
</comment>
<feature type="region of interest" description="Disordered" evidence="1">
    <location>
        <begin position="203"/>
        <end position="222"/>
    </location>
</feature>
<dbReference type="STRING" id="478820.A0A196SAW1"/>
<dbReference type="InterPro" id="IPR015257">
    <property type="entry name" value="Maf1"/>
</dbReference>
<dbReference type="OrthoDB" id="277029at2759"/>
<dbReference type="Gene3D" id="3.40.1000.50">
    <property type="entry name" value="Repressor of RNA polymerase III transcription Maf1"/>
    <property type="match status" value="1"/>
</dbReference>
<name>A0A196SAW1_BLAHN</name>
<dbReference type="Pfam" id="PF09174">
    <property type="entry name" value="Maf1"/>
    <property type="match status" value="1"/>
</dbReference>
<accession>A0A196SAW1</accession>
<proteinExistence type="predicted"/>
<dbReference type="AlphaFoldDB" id="A0A196SAW1"/>
<evidence type="ECO:0000256" key="1">
    <source>
        <dbReference type="SAM" id="MobiDB-lite"/>
    </source>
</evidence>
<dbReference type="Proteomes" id="UP000078348">
    <property type="component" value="Unassembled WGS sequence"/>
</dbReference>
<sequence>MKYLEVPPLSSLCAKINQNTESGIRLNCRIEVYSCKMSAVQKKLSRKLREDYLKDSDDAFVTMTDSSREKMDDPEVCKVYGYLISTLNASYSDYDFSSLRPDQFRSIQSVDSAMSDINRHLCEIPEVSQNSVVCDSDSGIDVLASLWKEIDKAITLRDTLVYTYISDLSEDPLSEGNMWSFNYFFYNKESKKMLFIACSSKSTFHPSESFSTFPVLSQEATD</sequence>
<dbReference type="EMBL" id="LXWW01000454">
    <property type="protein sequence ID" value="OAO13144.1"/>
    <property type="molecule type" value="Genomic_DNA"/>
</dbReference>
<evidence type="ECO:0000313" key="2">
    <source>
        <dbReference type="EMBL" id="OAO13144.1"/>
    </source>
</evidence>
<dbReference type="GO" id="GO:0005634">
    <property type="term" value="C:nucleus"/>
    <property type="evidence" value="ECO:0007669"/>
    <property type="project" value="TreeGrafter"/>
</dbReference>
<evidence type="ECO:0008006" key="4">
    <source>
        <dbReference type="Google" id="ProtNLM"/>
    </source>
</evidence>